<dbReference type="GO" id="GO:0008194">
    <property type="term" value="F:UDP-glycosyltransferase activity"/>
    <property type="evidence" value="ECO:0007669"/>
    <property type="project" value="InterPro"/>
</dbReference>
<evidence type="ECO:0000313" key="5">
    <source>
        <dbReference type="Proteomes" id="UP000327000"/>
    </source>
</evidence>
<dbReference type="InterPro" id="IPR002213">
    <property type="entry name" value="UDP_glucos_trans"/>
</dbReference>
<keyword evidence="2" id="KW-0808">Transferase</keyword>
<dbReference type="AlphaFoldDB" id="A0A5N5W584"/>
<dbReference type="GO" id="GO:0017000">
    <property type="term" value="P:antibiotic biosynthetic process"/>
    <property type="evidence" value="ECO:0007669"/>
    <property type="project" value="UniProtKB-ARBA"/>
</dbReference>
<dbReference type="InterPro" id="IPR010610">
    <property type="entry name" value="EryCIII-like_C"/>
</dbReference>
<protein>
    <recommendedName>
        <fullName evidence="3">Erythromycin biosynthesis protein CIII-like C-terminal domain-containing protein</fullName>
    </recommendedName>
</protein>
<dbReference type="Gene3D" id="3.40.50.2000">
    <property type="entry name" value="Glycogen Phosphorylase B"/>
    <property type="match status" value="2"/>
</dbReference>
<dbReference type="GO" id="GO:0016758">
    <property type="term" value="F:hexosyltransferase activity"/>
    <property type="evidence" value="ECO:0007669"/>
    <property type="project" value="InterPro"/>
</dbReference>
<dbReference type="NCBIfam" id="TIGR01426">
    <property type="entry name" value="MGT"/>
    <property type="match status" value="1"/>
</dbReference>
<name>A0A5N5W584_STRMB</name>
<evidence type="ECO:0000256" key="1">
    <source>
        <dbReference type="ARBA" id="ARBA00009995"/>
    </source>
</evidence>
<feature type="domain" description="Erythromycin biosynthesis protein CIII-like C-terminal" evidence="3">
    <location>
        <begin position="402"/>
        <end position="503"/>
    </location>
</feature>
<sequence>MPRLPDPVTGKAIMGGIYTDTFAQRLRAPDAGLFPCTSDIRRAFDRHRNGRECPVARWRAVGCVRTAPDACYAPAPGQGCDLINELISGHVTPVRIRPGTARAGGRDLGHVPRGGVALMEKEPPKPRYTIAVISAPDEAHTRPMLPIVRELRRREHRITYVTTMEFAERAATAGVHVLVPESRPEYGPYGEARDPAAALDLSSVEETLDCAEEIHAELADDVPDLVLYESSTRVVARLLTCRWNRPGVQVYPSFAWDDGRVPDAPVPDGRSSEECLARLPDGLRRRLARFLAYAEHAGAPPQDFYTRAEPLSIALMPRAFQSGGDLFDGRVAFVGPCIPERRIDERWMPAANGLPVVFLALDPALLHREPDYLRECVTALARRPLHLVVTTGGADEPAWARGALPPNVEVHARVPRSVVLRRAAAYVCHPDAGNVMEALYFNTPLVAVPTTASERAVADRVAELGLGVRLPPEAAGPERLVEAVRTLLDDAGTRHRVRGLQREARRAGGARRAADEIERYLEWIYEP</sequence>
<dbReference type="Proteomes" id="UP000327000">
    <property type="component" value="Unassembled WGS sequence"/>
</dbReference>
<dbReference type="InterPro" id="IPR050426">
    <property type="entry name" value="Glycosyltransferase_28"/>
</dbReference>
<organism evidence="4 5">
    <name type="scientific">Streptomyces mobaraensis</name>
    <name type="common">Streptoverticillium mobaraense</name>
    <dbReference type="NCBI Taxonomy" id="35621"/>
    <lineage>
        <taxon>Bacteria</taxon>
        <taxon>Bacillati</taxon>
        <taxon>Actinomycetota</taxon>
        <taxon>Actinomycetes</taxon>
        <taxon>Kitasatosporales</taxon>
        <taxon>Streptomycetaceae</taxon>
        <taxon>Streptomyces</taxon>
    </lineage>
</organism>
<reference evidence="4 5" key="1">
    <citation type="journal article" date="2019" name="Microb. Cell Fact.">
        <title>Exploring novel herbicidin analogues by transcriptional regulator overexpression and MS/MS molecular networking.</title>
        <authorList>
            <person name="Shi Y."/>
            <person name="Gu R."/>
            <person name="Li Y."/>
            <person name="Wang X."/>
            <person name="Ren W."/>
            <person name="Li X."/>
            <person name="Wang L."/>
            <person name="Xie Y."/>
            <person name="Hong B."/>
        </authorList>
    </citation>
    <scope>NUCLEOTIDE SEQUENCE [LARGE SCALE GENOMIC DNA]</scope>
    <source>
        <strain evidence="4 5">US-43</strain>
    </source>
</reference>
<dbReference type="PANTHER" id="PTHR48050:SF13">
    <property type="entry name" value="STEROL 3-BETA-GLUCOSYLTRANSFERASE UGT80A2"/>
    <property type="match status" value="1"/>
</dbReference>
<dbReference type="InterPro" id="IPR006326">
    <property type="entry name" value="UDPGT_MGT-like"/>
</dbReference>
<accession>A0A5N5W584</accession>
<evidence type="ECO:0000256" key="2">
    <source>
        <dbReference type="ARBA" id="ARBA00022679"/>
    </source>
</evidence>
<keyword evidence="5" id="KW-1185">Reference proteome</keyword>
<comment type="similarity">
    <text evidence="1">Belongs to the UDP-glycosyltransferase family.</text>
</comment>
<proteinExistence type="inferred from homology"/>
<evidence type="ECO:0000313" key="4">
    <source>
        <dbReference type="EMBL" id="KAB7838170.1"/>
    </source>
</evidence>
<dbReference type="CDD" id="cd03784">
    <property type="entry name" value="GT1_Gtf-like"/>
    <property type="match status" value="1"/>
</dbReference>
<comment type="caution">
    <text evidence="4">The sequence shown here is derived from an EMBL/GenBank/DDBJ whole genome shotgun (WGS) entry which is preliminary data.</text>
</comment>
<dbReference type="EMBL" id="VOKX01000091">
    <property type="protein sequence ID" value="KAB7838170.1"/>
    <property type="molecule type" value="Genomic_DNA"/>
</dbReference>
<dbReference type="PANTHER" id="PTHR48050">
    <property type="entry name" value="STEROL 3-BETA-GLUCOSYLTRANSFERASE"/>
    <property type="match status" value="1"/>
</dbReference>
<dbReference type="SUPFAM" id="SSF53756">
    <property type="entry name" value="UDP-Glycosyltransferase/glycogen phosphorylase"/>
    <property type="match status" value="1"/>
</dbReference>
<dbReference type="OrthoDB" id="6620093at2"/>
<evidence type="ECO:0000259" key="3">
    <source>
        <dbReference type="Pfam" id="PF06722"/>
    </source>
</evidence>
<gene>
    <name evidence="4" type="ORF">FRZ00_22365</name>
</gene>
<dbReference type="Pfam" id="PF06722">
    <property type="entry name" value="EryCIII-like_C"/>
    <property type="match status" value="1"/>
</dbReference>